<protein>
    <submittedName>
        <fullName evidence="2">Uncharacterized protein</fullName>
    </submittedName>
</protein>
<keyword evidence="2" id="KW-0614">Plasmid</keyword>
<dbReference type="Proteomes" id="UP000215256">
    <property type="component" value="Plasmid unnamed1"/>
</dbReference>
<proteinExistence type="predicted"/>
<geneLocation type="plasmid" evidence="2 3">
    <name>unnamed1</name>
</geneLocation>
<accession>A0A248UPJ4</accession>
<sequence length="53" mass="6203">MKNRERDVIDSFYEEGEIDYIFFAQIIAAVSYDENDIDLSKSVGRKLSDAVYY</sequence>
<evidence type="ECO:0000313" key="1">
    <source>
        <dbReference type="EMBL" id="ASV87909.1"/>
    </source>
</evidence>
<reference evidence="2 3" key="1">
    <citation type="submission" date="2017-07" db="EMBL/GenBank/DDBJ databases">
        <title>Phylogenetic study on the rhizospheric bacterium Ochrobactrum sp. A44.</title>
        <authorList>
            <person name="Krzyzanowska D.M."/>
            <person name="Ossowicki A."/>
            <person name="Rajewska M."/>
            <person name="Maciag T."/>
            <person name="Kaczynski Z."/>
            <person name="Czerwicka M."/>
            <person name="Jafra S."/>
        </authorList>
    </citation>
    <scope>NUCLEOTIDE SEQUENCE [LARGE SCALE GENOMIC DNA]</scope>
    <source>
        <strain evidence="2 3">A44</strain>
        <plasmid evidence="2 3">unnamed1</plasmid>
    </source>
</reference>
<evidence type="ECO:0000313" key="3">
    <source>
        <dbReference type="Proteomes" id="UP000215256"/>
    </source>
</evidence>
<dbReference type="KEGG" id="och:CES85_3393"/>
<dbReference type="EMBL" id="CP022605">
    <property type="protein sequence ID" value="ASV88655.1"/>
    <property type="molecule type" value="Genomic_DNA"/>
</dbReference>
<gene>
    <name evidence="1" type="ORF">CES85_3303</name>
    <name evidence="2" type="ORF">CES85_3393</name>
</gene>
<dbReference type="AlphaFoldDB" id="A0A248UPJ4"/>
<organism evidence="2 3">
    <name type="scientific">Ochrobactrum quorumnocens</name>
    <dbReference type="NCBI Taxonomy" id="271865"/>
    <lineage>
        <taxon>Bacteria</taxon>
        <taxon>Pseudomonadati</taxon>
        <taxon>Pseudomonadota</taxon>
        <taxon>Alphaproteobacteria</taxon>
        <taxon>Hyphomicrobiales</taxon>
        <taxon>Brucellaceae</taxon>
        <taxon>Brucella/Ochrobactrum group</taxon>
        <taxon>Ochrobactrum</taxon>
    </lineage>
</organism>
<dbReference type="EMBL" id="CP022605">
    <property type="protein sequence ID" value="ASV87909.1"/>
    <property type="molecule type" value="Genomic_DNA"/>
</dbReference>
<evidence type="ECO:0000313" key="2">
    <source>
        <dbReference type="EMBL" id="ASV88655.1"/>
    </source>
</evidence>
<name>A0A248UPJ4_9HYPH</name>
<dbReference type="KEGG" id="och:CES85_3303"/>